<sequence length="213" mass="24080">MQLFHPENALWQGINKVLLMLYAGMLWFLCSIPIITMGAASSALMEVMMKLAKDQEGYIASSFFRAFRHNLPKGILTWLPFLISQLLFSVNALYYYLAGPAFRLQATLFIILLLFSLGTAAWSFAVTARFEMTTKEALRMALLLAVRNPGWTVFIILLQAAALFVCWFFVYLPLLFGAGLPVYVQAVVFNHVLDRHLERGTITVQEAEEKTEA</sequence>
<name>A0A9D2NJG9_9FIRM</name>
<reference evidence="2" key="1">
    <citation type="journal article" date="2021" name="PeerJ">
        <title>Extensive microbial diversity within the chicken gut microbiome revealed by metagenomics and culture.</title>
        <authorList>
            <person name="Gilroy R."/>
            <person name="Ravi A."/>
            <person name="Getino M."/>
            <person name="Pursley I."/>
            <person name="Horton D.L."/>
            <person name="Alikhan N.F."/>
            <person name="Baker D."/>
            <person name="Gharbi K."/>
            <person name="Hall N."/>
            <person name="Watson M."/>
            <person name="Adriaenssens E.M."/>
            <person name="Foster-Nyarko E."/>
            <person name="Jarju S."/>
            <person name="Secka A."/>
            <person name="Antonio M."/>
            <person name="Oren A."/>
            <person name="Chaudhuri R.R."/>
            <person name="La Ragione R."/>
            <person name="Hildebrand F."/>
            <person name="Pallen M.J."/>
        </authorList>
    </citation>
    <scope>NUCLEOTIDE SEQUENCE</scope>
    <source>
        <strain evidence="2">USAMLcec2-132</strain>
    </source>
</reference>
<evidence type="ECO:0000313" key="2">
    <source>
        <dbReference type="EMBL" id="HJC25060.1"/>
    </source>
</evidence>
<dbReference type="Proteomes" id="UP000823891">
    <property type="component" value="Unassembled WGS sequence"/>
</dbReference>
<feature type="transmembrane region" description="Helical" evidence="1">
    <location>
        <begin position="176"/>
        <end position="193"/>
    </location>
</feature>
<organism evidence="2 3">
    <name type="scientific">Candidatus Eisenbergiella merdavium</name>
    <dbReference type="NCBI Taxonomy" id="2838551"/>
    <lineage>
        <taxon>Bacteria</taxon>
        <taxon>Bacillati</taxon>
        <taxon>Bacillota</taxon>
        <taxon>Clostridia</taxon>
        <taxon>Lachnospirales</taxon>
        <taxon>Lachnospiraceae</taxon>
        <taxon>Eisenbergiella</taxon>
    </lineage>
</organism>
<dbReference type="EMBL" id="DWWS01000054">
    <property type="protein sequence ID" value="HJC25060.1"/>
    <property type="molecule type" value="Genomic_DNA"/>
</dbReference>
<gene>
    <name evidence="2" type="ORF">H9761_15405</name>
</gene>
<keyword evidence="1" id="KW-0812">Transmembrane</keyword>
<feature type="transmembrane region" description="Helical" evidence="1">
    <location>
        <begin position="75"/>
        <end position="97"/>
    </location>
</feature>
<evidence type="ECO:0000313" key="3">
    <source>
        <dbReference type="Proteomes" id="UP000823891"/>
    </source>
</evidence>
<keyword evidence="1" id="KW-1133">Transmembrane helix</keyword>
<dbReference type="AlphaFoldDB" id="A0A9D2NJG9"/>
<feature type="transmembrane region" description="Helical" evidence="1">
    <location>
        <begin position="151"/>
        <end position="170"/>
    </location>
</feature>
<accession>A0A9D2NJG9</accession>
<keyword evidence="1" id="KW-0472">Membrane</keyword>
<dbReference type="InterPro" id="IPR006938">
    <property type="entry name" value="DUF624"/>
</dbReference>
<evidence type="ECO:0000256" key="1">
    <source>
        <dbReference type="SAM" id="Phobius"/>
    </source>
</evidence>
<dbReference type="Pfam" id="PF04854">
    <property type="entry name" value="DUF624"/>
    <property type="match status" value="1"/>
</dbReference>
<protein>
    <submittedName>
        <fullName evidence="2">DUF624 domain-containing protein</fullName>
    </submittedName>
</protein>
<reference evidence="2" key="2">
    <citation type="submission" date="2021-04" db="EMBL/GenBank/DDBJ databases">
        <authorList>
            <person name="Gilroy R."/>
        </authorList>
    </citation>
    <scope>NUCLEOTIDE SEQUENCE</scope>
    <source>
        <strain evidence="2">USAMLcec2-132</strain>
    </source>
</reference>
<feature type="transmembrane region" description="Helical" evidence="1">
    <location>
        <begin position="20"/>
        <end position="45"/>
    </location>
</feature>
<comment type="caution">
    <text evidence="2">The sequence shown here is derived from an EMBL/GenBank/DDBJ whole genome shotgun (WGS) entry which is preliminary data.</text>
</comment>
<proteinExistence type="predicted"/>
<feature type="transmembrane region" description="Helical" evidence="1">
    <location>
        <begin position="109"/>
        <end position="130"/>
    </location>
</feature>